<sequence length="129" mass="14406">MLSISDTPLSGAEGALLHIIRMNDRPKSIKELARLTNRDDIPNIQYSLRKLASAGLISKSGSGRTGVTYSTTPEGVKLTDAHLANRRERLIDTLKQFEEIENEMDVTRGLLNRVTSIFEETVRNIAARR</sequence>
<dbReference type="InterPro" id="IPR036390">
    <property type="entry name" value="WH_DNA-bd_sf"/>
</dbReference>
<protein>
    <submittedName>
        <fullName evidence="2">Winged helix DNA-binding protein</fullName>
    </submittedName>
</protein>
<feature type="domain" description="HTH marR-type" evidence="1">
    <location>
        <begin position="9"/>
        <end position="75"/>
    </location>
</feature>
<dbReference type="InterPro" id="IPR000835">
    <property type="entry name" value="HTH_MarR-typ"/>
</dbReference>
<organism evidence="2 3">
    <name type="scientific">Tritonibacter aquimaris</name>
    <dbReference type="NCBI Taxonomy" id="2663379"/>
    <lineage>
        <taxon>Bacteria</taxon>
        <taxon>Pseudomonadati</taxon>
        <taxon>Pseudomonadota</taxon>
        <taxon>Alphaproteobacteria</taxon>
        <taxon>Rhodobacterales</taxon>
        <taxon>Paracoccaceae</taxon>
        <taxon>Tritonibacter</taxon>
    </lineage>
</organism>
<dbReference type="GO" id="GO:0003677">
    <property type="term" value="F:DNA binding"/>
    <property type="evidence" value="ECO:0007669"/>
    <property type="project" value="UniProtKB-KW"/>
</dbReference>
<gene>
    <name evidence="2" type="ORF">GG681_06095</name>
</gene>
<dbReference type="Proteomes" id="UP000436694">
    <property type="component" value="Unassembled WGS sequence"/>
</dbReference>
<reference evidence="2 3" key="1">
    <citation type="submission" date="2019-10" db="EMBL/GenBank/DDBJ databases">
        <title>Epibacterium sp. nov., isolated from seawater.</title>
        <authorList>
            <person name="Zhang X."/>
            <person name="Li N."/>
        </authorList>
    </citation>
    <scope>NUCLEOTIDE SEQUENCE [LARGE SCALE GENOMIC DNA]</scope>
    <source>
        <strain evidence="2 3">SM1969</strain>
    </source>
</reference>
<accession>A0A844AKW2</accession>
<evidence type="ECO:0000313" key="3">
    <source>
        <dbReference type="Proteomes" id="UP000436694"/>
    </source>
</evidence>
<comment type="caution">
    <text evidence="2">The sequence shown here is derived from an EMBL/GenBank/DDBJ whole genome shotgun (WGS) entry which is preliminary data.</text>
</comment>
<dbReference type="GO" id="GO:0003700">
    <property type="term" value="F:DNA-binding transcription factor activity"/>
    <property type="evidence" value="ECO:0007669"/>
    <property type="project" value="InterPro"/>
</dbReference>
<dbReference type="AlphaFoldDB" id="A0A844AKW2"/>
<keyword evidence="2" id="KW-0238">DNA-binding</keyword>
<dbReference type="SUPFAM" id="SSF46785">
    <property type="entry name" value="Winged helix' DNA-binding domain"/>
    <property type="match status" value="1"/>
</dbReference>
<keyword evidence="3" id="KW-1185">Reference proteome</keyword>
<evidence type="ECO:0000313" key="2">
    <source>
        <dbReference type="EMBL" id="MQY42205.1"/>
    </source>
</evidence>
<dbReference type="Gene3D" id="1.10.10.10">
    <property type="entry name" value="Winged helix-like DNA-binding domain superfamily/Winged helix DNA-binding domain"/>
    <property type="match status" value="1"/>
</dbReference>
<dbReference type="Pfam" id="PF13463">
    <property type="entry name" value="HTH_27"/>
    <property type="match status" value="1"/>
</dbReference>
<evidence type="ECO:0000259" key="1">
    <source>
        <dbReference type="Pfam" id="PF13463"/>
    </source>
</evidence>
<dbReference type="EMBL" id="WIXK01000003">
    <property type="protein sequence ID" value="MQY42205.1"/>
    <property type="molecule type" value="Genomic_DNA"/>
</dbReference>
<dbReference type="InterPro" id="IPR036388">
    <property type="entry name" value="WH-like_DNA-bd_sf"/>
</dbReference>
<name>A0A844AKW2_9RHOB</name>
<proteinExistence type="predicted"/>